<feature type="compositionally biased region" description="Polar residues" evidence="1">
    <location>
        <begin position="82"/>
        <end position="92"/>
    </location>
</feature>
<accession>A0A1R1XHN7</accession>
<comment type="caution">
    <text evidence="2">The sequence shown here is derived from an EMBL/GenBank/DDBJ whole genome shotgun (WGS) entry which is preliminary data.</text>
</comment>
<dbReference type="EMBL" id="LSSN01003185">
    <property type="protein sequence ID" value="OMJ14149.1"/>
    <property type="molecule type" value="Genomic_DNA"/>
</dbReference>
<organism evidence="2 3">
    <name type="scientific">Smittium culicis</name>
    <dbReference type="NCBI Taxonomy" id="133412"/>
    <lineage>
        <taxon>Eukaryota</taxon>
        <taxon>Fungi</taxon>
        <taxon>Fungi incertae sedis</taxon>
        <taxon>Zoopagomycota</taxon>
        <taxon>Kickxellomycotina</taxon>
        <taxon>Harpellomycetes</taxon>
        <taxon>Harpellales</taxon>
        <taxon>Legeriomycetaceae</taxon>
        <taxon>Smittium</taxon>
    </lineage>
</organism>
<evidence type="ECO:0000313" key="2">
    <source>
        <dbReference type="EMBL" id="OMJ14149.1"/>
    </source>
</evidence>
<evidence type="ECO:0000313" key="3">
    <source>
        <dbReference type="Proteomes" id="UP000187283"/>
    </source>
</evidence>
<dbReference type="Proteomes" id="UP000187283">
    <property type="component" value="Unassembled WGS sequence"/>
</dbReference>
<protein>
    <submittedName>
        <fullName evidence="2">Uncharacterized protein</fullName>
    </submittedName>
</protein>
<evidence type="ECO:0000256" key="1">
    <source>
        <dbReference type="SAM" id="MobiDB-lite"/>
    </source>
</evidence>
<feature type="compositionally biased region" description="Basic and acidic residues" evidence="1">
    <location>
        <begin position="52"/>
        <end position="64"/>
    </location>
</feature>
<feature type="region of interest" description="Disordered" evidence="1">
    <location>
        <begin position="1"/>
        <end position="93"/>
    </location>
</feature>
<feature type="compositionally biased region" description="Polar residues" evidence="1">
    <location>
        <begin position="14"/>
        <end position="50"/>
    </location>
</feature>
<gene>
    <name evidence="2" type="ORF">AYI70_g8054</name>
</gene>
<dbReference type="AlphaFoldDB" id="A0A1R1XHN7"/>
<name>A0A1R1XHN7_9FUNG</name>
<proteinExistence type="predicted"/>
<reference evidence="2 3" key="1">
    <citation type="submission" date="2017-01" db="EMBL/GenBank/DDBJ databases">
        <authorList>
            <person name="Mah S.A."/>
            <person name="Swanson W.J."/>
            <person name="Moy G.W."/>
            <person name="Vacquier V.D."/>
        </authorList>
    </citation>
    <scope>NUCLEOTIDE SEQUENCE [LARGE SCALE GENOMIC DNA]</scope>
    <source>
        <strain evidence="2 3">GSMNP</strain>
    </source>
</reference>
<keyword evidence="3" id="KW-1185">Reference proteome</keyword>
<sequence>MAVDTPSRIDDSAQNKTPESRSLSVNTSLNNKPVTNFKTETGITEISNSGKKLLEKSDDGKFSEKQGFSSSAAGDGNASIDRANSSNVSSLEKPSIGVNEALNDKLSASNPQKAEAISTQRGLGFCLTLPVGVSIDDFFPYKKTKAEPNSHNVNRSSLKCSLPGCSVAFKYKVVKKGISVSNSVQSSTVSLDHAVEYACGLDHYKQLLLL</sequence>